<feature type="active site" description="Proton donor/acceptor" evidence="2">
    <location>
        <position position="150"/>
    </location>
</feature>
<accession>A0A2I1MAU9</accession>
<dbReference type="OrthoDB" id="1648028at2"/>
<dbReference type="InterPro" id="IPR023365">
    <property type="entry name" value="Sortase_dom-sf"/>
</dbReference>
<keyword evidence="3" id="KW-0472">Membrane</keyword>
<feature type="active site" description="Acyl-thioester intermediate" evidence="2">
    <location>
        <position position="212"/>
    </location>
</feature>
<dbReference type="InterPro" id="IPR042002">
    <property type="entry name" value="Sortase_C"/>
</dbReference>
<feature type="transmembrane region" description="Helical" evidence="3">
    <location>
        <begin position="249"/>
        <end position="268"/>
    </location>
</feature>
<keyword evidence="6" id="KW-1185">Reference proteome</keyword>
<dbReference type="Pfam" id="PF04203">
    <property type="entry name" value="Sortase"/>
    <property type="match status" value="1"/>
</dbReference>
<dbReference type="GO" id="GO:0016787">
    <property type="term" value="F:hydrolase activity"/>
    <property type="evidence" value="ECO:0007669"/>
    <property type="project" value="UniProtKB-KW"/>
</dbReference>
<dbReference type="NCBIfam" id="NF033745">
    <property type="entry name" value="class_C_sortase"/>
    <property type="match status" value="1"/>
</dbReference>
<dbReference type="InterPro" id="IPR005754">
    <property type="entry name" value="Sortase"/>
</dbReference>
<evidence type="ECO:0000313" key="5">
    <source>
        <dbReference type="EMBL" id="SUU92920.1"/>
    </source>
</evidence>
<evidence type="ECO:0000313" key="7">
    <source>
        <dbReference type="Proteomes" id="UP000255124"/>
    </source>
</evidence>
<keyword evidence="3" id="KW-0812">Transmembrane</keyword>
<sequence length="293" mass="33410">MNRKDRLKKNLPFVLIFLVGLLIFAYPLISQKYYEIESGSELVEFKKQTEDIDKEEVKRRMDLARAYNETLDPSRLADPFTEKEKAGRAEYARMLEVNEMLGHVEIPRIGQDLPIYAGTTDEVLEKGCGHLEGTSLPIGGDNTHTVITGHRGLPNAKLFRNLDQLVEGDVFYIHNIEGTLAYQVDKIQVVDPSDFNPIMVEKGHDYATLLTCTPYMINSHRLLVRGHRIAYQEAIDDGVANSKRLAPDFMQLLLILLPVIAILIIIVIKERRRRTSLSTEVKTIEESIKTYKK</sequence>
<evidence type="ECO:0000313" key="4">
    <source>
        <dbReference type="EMBL" id="PKZ17247.1"/>
    </source>
</evidence>
<proteinExistence type="predicted"/>
<dbReference type="Proteomes" id="UP000255124">
    <property type="component" value="Unassembled WGS sequence"/>
</dbReference>
<evidence type="ECO:0000256" key="2">
    <source>
        <dbReference type="PIRSR" id="PIRSR605754-1"/>
    </source>
</evidence>
<dbReference type="EMBL" id="UFTA01000002">
    <property type="protein sequence ID" value="SUU92920.1"/>
    <property type="molecule type" value="Genomic_DNA"/>
</dbReference>
<dbReference type="EMBL" id="PKGS01000001">
    <property type="protein sequence ID" value="PKZ17247.1"/>
    <property type="molecule type" value="Genomic_DNA"/>
</dbReference>
<organism evidence="4 6">
    <name type="scientific">Anaerococcus octavius</name>
    <dbReference type="NCBI Taxonomy" id="54007"/>
    <lineage>
        <taxon>Bacteria</taxon>
        <taxon>Bacillati</taxon>
        <taxon>Bacillota</taxon>
        <taxon>Tissierellia</taxon>
        <taxon>Tissierellales</taxon>
        <taxon>Peptoniphilaceae</taxon>
        <taxon>Anaerococcus</taxon>
    </lineage>
</organism>
<keyword evidence="1" id="KW-0378">Hydrolase</keyword>
<dbReference type="SUPFAM" id="SSF63817">
    <property type="entry name" value="Sortase"/>
    <property type="match status" value="1"/>
</dbReference>
<name>A0A2I1MAU9_9FIRM</name>
<dbReference type="CDD" id="cd05827">
    <property type="entry name" value="Sortase_C"/>
    <property type="match status" value="1"/>
</dbReference>
<evidence type="ECO:0000256" key="1">
    <source>
        <dbReference type="ARBA" id="ARBA00022801"/>
    </source>
</evidence>
<keyword evidence="3" id="KW-1133">Transmembrane helix</keyword>
<dbReference type="NCBIfam" id="TIGR01076">
    <property type="entry name" value="sortase_fam"/>
    <property type="match status" value="1"/>
</dbReference>
<gene>
    <name evidence="4" type="ORF">CYJ34_00640</name>
    <name evidence="5" type="ORF">NCTC9810_01268</name>
</gene>
<dbReference type="AlphaFoldDB" id="A0A2I1MAU9"/>
<dbReference type="Proteomes" id="UP000234335">
    <property type="component" value="Unassembled WGS sequence"/>
</dbReference>
<dbReference type="Gene3D" id="2.40.260.10">
    <property type="entry name" value="Sortase"/>
    <property type="match status" value="1"/>
</dbReference>
<reference evidence="5 7" key="2">
    <citation type="submission" date="2018-06" db="EMBL/GenBank/DDBJ databases">
        <authorList>
            <consortium name="Pathogen Informatics"/>
            <person name="Doyle S."/>
        </authorList>
    </citation>
    <scope>NUCLEOTIDE SEQUENCE [LARGE SCALE GENOMIC DNA]</scope>
    <source>
        <strain evidence="5 7">NCTC9810</strain>
    </source>
</reference>
<protein>
    <submittedName>
        <fullName evidence="4">Class C sortase</fullName>
    </submittedName>
    <submittedName>
        <fullName evidence="5">Sortase (Surface protein transpeptidase)</fullName>
    </submittedName>
</protein>
<reference evidence="4 6" key="1">
    <citation type="submission" date="2017-12" db="EMBL/GenBank/DDBJ databases">
        <title>Phylogenetic diversity of female urinary microbiome.</title>
        <authorList>
            <person name="Thomas-White K."/>
            <person name="Wolfe A.J."/>
        </authorList>
    </citation>
    <scope>NUCLEOTIDE SEQUENCE [LARGE SCALE GENOMIC DNA]</scope>
    <source>
        <strain evidence="4 6">UMB0119</strain>
    </source>
</reference>
<dbReference type="RefSeq" id="WP_101539416.1">
    <property type="nucleotide sequence ID" value="NZ_CALTZC010000016.1"/>
</dbReference>
<feature type="transmembrane region" description="Helical" evidence="3">
    <location>
        <begin position="12"/>
        <end position="29"/>
    </location>
</feature>
<evidence type="ECO:0000256" key="3">
    <source>
        <dbReference type="SAM" id="Phobius"/>
    </source>
</evidence>
<evidence type="ECO:0000313" key="6">
    <source>
        <dbReference type="Proteomes" id="UP000234335"/>
    </source>
</evidence>